<dbReference type="PANTHER" id="PTHR45782">
    <property type="entry name" value="MITOCHONDRIAL RIBOSOME-ASSOCIATED GTPASE 1"/>
    <property type="match status" value="1"/>
</dbReference>
<keyword evidence="3 4" id="KW-0342">GTP-binding</keyword>
<comment type="caution">
    <text evidence="7">The sequence shown here is derived from an EMBL/GenBank/DDBJ whole genome shotgun (WGS) entry which is preliminary data.</text>
</comment>
<name>A0A0P8YAE6_9CLOT</name>
<protein>
    <recommendedName>
        <fullName evidence="1 4">Ribosome biogenesis GTPase A</fullName>
    </recommendedName>
</protein>
<dbReference type="CDD" id="cd01856">
    <property type="entry name" value="YlqF"/>
    <property type="match status" value="1"/>
</dbReference>
<dbReference type="NCBIfam" id="TIGR03596">
    <property type="entry name" value="GTPase_YlqF"/>
    <property type="match status" value="1"/>
</dbReference>
<gene>
    <name evidence="7" type="primary">rbgA</name>
    <name evidence="7" type="ORF">OXPF_20940</name>
</gene>
<dbReference type="InterPro" id="IPR019991">
    <property type="entry name" value="GTP-bd_ribosome_bgen"/>
</dbReference>
<evidence type="ECO:0000256" key="1">
    <source>
        <dbReference type="ARBA" id="ARBA00014898"/>
    </source>
</evidence>
<dbReference type="InterPro" id="IPR027417">
    <property type="entry name" value="P-loop_NTPase"/>
</dbReference>
<evidence type="ECO:0000256" key="3">
    <source>
        <dbReference type="ARBA" id="ARBA00023134"/>
    </source>
</evidence>
<dbReference type="PATRIC" id="fig|36849.3.peg.2212"/>
<comment type="similarity">
    <text evidence="4">Belongs to the TRAFAC class YlqF/YawG GTPase family. MTG1 subfamily.</text>
</comment>
<dbReference type="RefSeq" id="WP_054875142.1">
    <property type="nucleotide sequence ID" value="NZ_LKET01000032.1"/>
</dbReference>
<dbReference type="Gene3D" id="3.40.50.300">
    <property type="entry name" value="P-loop containing nucleotide triphosphate hydrolases"/>
    <property type="match status" value="1"/>
</dbReference>
<dbReference type="AlphaFoldDB" id="A0A0P8YAE6"/>
<dbReference type="STRING" id="36849.OXPF_20940"/>
<dbReference type="InterPro" id="IPR006073">
    <property type="entry name" value="GTP-bd"/>
</dbReference>
<feature type="binding site" evidence="5">
    <location>
        <begin position="58"/>
        <end position="61"/>
    </location>
    <ligand>
        <name>GTP</name>
        <dbReference type="ChEBI" id="CHEBI:37565"/>
    </ligand>
</feature>
<organism evidence="7 8">
    <name type="scientific">Oxobacter pfennigii</name>
    <dbReference type="NCBI Taxonomy" id="36849"/>
    <lineage>
        <taxon>Bacteria</taxon>
        <taxon>Bacillati</taxon>
        <taxon>Bacillota</taxon>
        <taxon>Clostridia</taxon>
        <taxon>Eubacteriales</taxon>
        <taxon>Clostridiaceae</taxon>
        <taxon>Oxobacter</taxon>
    </lineage>
</organism>
<evidence type="ECO:0000256" key="2">
    <source>
        <dbReference type="ARBA" id="ARBA00022741"/>
    </source>
</evidence>
<dbReference type="EMBL" id="LKET01000032">
    <property type="protein sequence ID" value="KPU43929.1"/>
    <property type="molecule type" value="Genomic_DNA"/>
</dbReference>
<evidence type="ECO:0000313" key="7">
    <source>
        <dbReference type="EMBL" id="KPU43929.1"/>
    </source>
</evidence>
<dbReference type="PANTHER" id="PTHR45782:SF4">
    <property type="entry name" value="MITOCHONDRIAL RIBOSOME-ASSOCIATED GTPASE 1"/>
    <property type="match status" value="1"/>
</dbReference>
<evidence type="ECO:0000313" key="8">
    <source>
        <dbReference type="Proteomes" id="UP000050326"/>
    </source>
</evidence>
<dbReference type="Pfam" id="PF01926">
    <property type="entry name" value="MMR_HSR1"/>
    <property type="match status" value="1"/>
</dbReference>
<evidence type="ECO:0000259" key="6">
    <source>
        <dbReference type="PROSITE" id="PS51721"/>
    </source>
</evidence>
<dbReference type="GO" id="GO:0005737">
    <property type="term" value="C:cytoplasm"/>
    <property type="evidence" value="ECO:0007669"/>
    <property type="project" value="UniProtKB-SubCell"/>
</dbReference>
<dbReference type="InterPro" id="IPR023179">
    <property type="entry name" value="GTP-bd_ortho_bundle_sf"/>
</dbReference>
<feature type="binding site" evidence="5">
    <location>
        <begin position="86"/>
        <end position="87"/>
    </location>
    <ligand>
        <name>GTP</name>
        <dbReference type="ChEBI" id="CHEBI:37565"/>
    </ligand>
</feature>
<accession>A0A0P8YAE6</accession>
<keyword evidence="4" id="KW-0963">Cytoplasm</keyword>
<dbReference type="FunFam" id="3.40.50.300:FF:000590">
    <property type="entry name" value="Ribosome biogenesis GTPase A"/>
    <property type="match status" value="1"/>
</dbReference>
<dbReference type="PIRSF" id="PIRSF006230">
    <property type="entry name" value="MG442"/>
    <property type="match status" value="1"/>
</dbReference>
<dbReference type="GO" id="GO:0003924">
    <property type="term" value="F:GTPase activity"/>
    <property type="evidence" value="ECO:0007669"/>
    <property type="project" value="TreeGrafter"/>
</dbReference>
<dbReference type="GO" id="GO:0005525">
    <property type="term" value="F:GTP binding"/>
    <property type="evidence" value="ECO:0007669"/>
    <property type="project" value="UniProtKB-KW"/>
</dbReference>
<comment type="subcellular location">
    <subcellularLocation>
        <location evidence="4">Cytoplasm</location>
    </subcellularLocation>
</comment>
<dbReference type="OrthoDB" id="9779790at2"/>
<dbReference type="SUPFAM" id="SSF52540">
    <property type="entry name" value="P-loop containing nucleoside triphosphate hydrolases"/>
    <property type="match status" value="1"/>
</dbReference>
<keyword evidence="8" id="KW-1185">Reference proteome</keyword>
<dbReference type="Gene3D" id="1.10.1580.10">
    <property type="match status" value="1"/>
</dbReference>
<feature type="domain" description="CP-type G" evidence="6">
    <location>
        <begin position="10"/>
        <end position="178"/>
    </location>
</feature>
<evidence type="ECO:0000256" key="5">
    <source>
        <dbReference type="PIRSR" id="PIRSR006230-1"/>
    </source>
</evidence>
<comment type="function">
    <text evidence="4">Required for a late step of 50S ribosomal subunit assembly. Has GTPase activity.</text>
</comment>
<feature type="binding site" evidence="5">
    <location>
        <position position="174"/>
    </location>
    <ligand>
        <name>GTP</name>
        <dbReference type="ChEBI" id="CHEBI:37565"/>
    </ligand>
</feature>
<dbReference type="InterPro" id="IPR016478">
    <property type="entry name" value="GTPase_MTG1"/>
</dbReference>
<dbReference type="GO" id="GO:0006412">
    <property type="term" value="P:translation"/>
    <property type="evidence" value="ECO:0007669"/>
    <property type="project" value="TreeGrafter"/>
</dbReference>
<keyword evidence="2 4" id="KW-0547">Nucleotide-binding</keyword>
<dbReference type="PROSITE" id="PS51721">
    <property type="entry name" value="G_CP"/>
    <property type="match status" value="1"/>
</dbReference>
<reference evidence="7 8" key="1">
    <citation type="submission" date="2015-09" db="EMBL/GenBank/DDBJ databases">
        <title>Genome sequence of Oxobacter pfennigii DSM 3222.</title>
        <authorList>
            <person name="Poehlein A."/>
            <person name="Bengelsdorf F.R."/>
            <person name="Schiel-Bengelsdorf B."/>
            <person name="Duerre P."/>
            <person name="Daniel R."/>
        </authorList>
    </citation>
    <scope>NUCLEOTIDE SEQUENCE [LARGE SCALE GENOMIC DNA]</scope>
    <source>
        <strain evidence="7 8">DSM 3222</strain>
    </source>
</reference>
<sequence>MNIQWYPGHMTKAKRQMAESLKQVELVIELLDARIPKSSKNPDIDSICGNKPRIVLLNKSDLADSNINKQWINYYKNLNLQCLEINSLTGSGQKELTKAINDMFQERNARLKAKGIISKPVRALIAGIPNVGKSSLINRLAGKASTKTGDRPGVTKGKQWIKIGSNLELMDTPGILWPKFEDEEVGFNLAFTGAIRDEIMDIIEISIKFIEKIKLISPDSLKSRYKLDDLEGEEADILDKIGKNRGCIIQGGQVDRERTANIILDEYRGGKLGRISLEMP</sequence>
<dbReference type="Proteomes" id="UP000050326">
    <property type="component" value="Unassembled WGS sequence"/>
</dbReference>
<dbReference type="InterPro" id="IPR030378">
    <property type="entry name" value="G_CP_dom"/>
</dbReference>
<evidence type="ECO:0000256" key="4">
    <source>
        <dbReference type="PIRNR" id="PIRNR006230"/>
    </source>
</evidence>
<feature type="binding site" evidence="5">
    <location>
        <begin position="130"/>
        <end position="135"/>
    </location>
    <ligand>
        <name>GTP</name>
        <dbReference type="ChEBI" id="CHEBI:37565"/>
    </ligand>
</feature>
<proteinExistence type="inferred from homology"/>